<dbReference type="GO" id="GO:0016020">
    <property type="term" value="C:membrane"/>
    <property type="evidence" value="ECO:0007669"/>
    <property type="project" value="TreeGrafter"/>
</dbReference>
<dbReference type="InterPro" id="IPR005113">
    <property type="entry name" value="uDENN_dom"/>
</dbReference>
<dbReference type="OrthoDB" id="74314at2759"/>
<dbReference type="InterPro" id="IPR046349">
    <property type="entry name" value="C1-like_sf"/>
</dbReference>
<dbReference type="PROSITE" id="PS50003">
    <property type="entry name" value="PH_DOMAIN"/>
    <property type="match status" value="1"/>
</dbReference>
<dbReference type="InterPro" id="IPR030564">
    <property type="entry name" value="Myotubularin"/>
</dbReference>
<feature type="region of interest" description="Disordered" evidence="5">
    <location>
        <begin position="1966"/>
        <end position="1997"/>
    </location>
</feature>
<dbReference type="PANTHER" id="PTHR10807:SF109">
    <property type="entry name" value="SET DOMAIN BINDING FACTOR, ISOFORM A"/>
    <property type="match status" value="1"/>
</dbReference>
<protein>
    <recommendedName>
        <fullName evidence="12">Myotubularin-related protein 13</fullName>
    </recommendedName>
</protein>
<evidence type="ECO:0000256" key="1">
    <source>
        <dbReference type="ARBA" id="ARBA00007471"/>
    </source>
</evidence>
<dbReference type="Pfam" id="PF02893">
    <property type="entry name" value="GRAM"/>
    <property type="match status" value="1"/>
</dbReference>
<dbReference type="InterPro" id="IPR037516">
    <property type="entry name" value="Tripartite_DENN"/>
</dbReference>
<dbReference type="PROSITE" id="PS50211">
    <property type="entry name" value="DENN"/>
    <property type="match status" value="1"/>
</dbReference>
<evidence type="ECO:0008006" key="12">
    <source>
        <dbReference type="Google" id="ProtNLM"/>
    </source>
</evidence>
<evidence type="ECO:0000259" key="7">
    <source>
        <dbReference type="PROSITE" id="PS50081"/>
    </source>
</evidence>
<dbReference type="SUPFAM" id="SSF50729">
    <property type="entry name" value="PH domain-like"/>
    <property type="match status" value="2"/>
</dbReference>
<dbReference type="Gene3D" id="3.30.450.200">
    <property type="match status" value="1"/>
</dbReference>
<evidence type="ECO:0000259" key="9">
    <source>
        <dbReference type="PROSITE" id="PS51339"/>
    </source>
</evidence>
<dbReference type="GeneID" id="119726647"/>
<evidence type="ECO:0000256" key="2">
    <source>
        <dbReference type="ARBA" id="ARBA00022553"/>
    </source>
</evidence>
<evidence type="ECO:0000259" key="6">
    <source>
        <dbReference type="PROSITE" id="PS50003"/>
    </source>
</evidence>
<keyword evidence="3" id="KW-0479">Metal-binding</keyword>
<comment type="similarity">
    <text evidence="1">Belongs to the protein-tyrosine phosphatase family. Non-receptor class myotubularin subfamily.</text>
</comment>
<evidence type="ECO:0000256" key="3">
    <source>
        <dbReference type="ARBA" id="ARBA00022723"/>
    </source>
</evidence>
<proteinExistence type="inferred from homology"/>
<dbReference type="CDD" id="cd13208">
    <property type="entry name" value="PH-GRAM_MTMR5_MTMR13"/>
    <property type="match status" value="1"/>
</dbReference>
<dbReference type="InterPro" id="IPR005112">
    <property type="entry name" value="dDENN_dom"/>
</dbReference>
<feature type="domain" description="Phorbol-ester/DAG-type" evidence="7">
    <location>
        <begin position="1915"/>
        <end position="1968"/>
    </location>
</feature>
<dbReference type="InterPro" id="IPR022096">
    <property type="entry name" value="SBF1/SBF2"/>
</dbReference>
<dbReference type="Pfam" id="PF02141">
    <property type="entry name" value="DENN"/>
    <property type="match status" value="1"/>
</dbReference>
<feature type="compositionally biased region" description="Low complexity" evidence="5">
    <location>
        <begin position="815"/>
        <end position="829"/>
    </location>
</feature>
<feature type="domain" description="Myotubularin phosphatase" evidence="9">
    <location>
        <begin position="1246"/>
        <end position="1786"/>
    </location>
</feature>
<dbReference type="SMART" id="SM00799">
    <property type="entry name" value="DENN"/>
    <property type="match status" value="1"/>
</dbReference>
<dbReference type="PROSITE" id="PS50081">
    <property type="entry name" value="ZF_DAG_PE_2"/>
    <property type="match status" value="1"/>
</dbReference>
<dbReference type="SMART" id="SM00801">
    <property type="entry name" value="dDENN"/>
    <property type="match status" value="1"/>
</dbReference>
<sequence length="2118" mass="238067">MKSELSLWSETMARLADYFAVIGYDHEREQGASLFGGGKILQRFPEKDWEDVPFIAGIDLFCQPGGWKLLSKALEPTFFIAVLTDIDADRHYCAVLTFSEAVKMTPTRPDDVEDEMDGALVHHTMMFAPKSLVLISRLGYFETLKNCLGLIYTAYIDSMEVPLETLVGNILGHIQVPPASGPQNLFNDCSQETVEHEWVRFSIGAGDRQALQPPLSDKLPITGTKIAMLMQQLGIRNVMCLYSAAITDNKILFHSSSYTRLTEACTALLSLLYPLKYSYVYIPILPAALMEVLSTPTPFIMGVHSSMKTEMAELLDIIIADLDGGSISVPECITLYMPREDIFQRTQDHLTLILNPELKAADLAFPKPLETNQRVEMTDKEIRAIFLRLQAELLMGYRSCLTLIRIHPEPVITFNKGLFLFERSLVGEEFLSKVLDSMSFNTFVNEKGPPYRVCDIFDKLVASISDTMTQEEGNSDRALKNIRDVGEYLYINENPAKATYLEKIPRPTEGAHTRINQMPFPHLKEELVGEVIEDGLSKAIVQSLNQKASKVRQQKPQNVPAGPKISSFENRMNVINNSARRLEVLRTCLGHIFDNRILDAKKLFPAVLRSLKSRVTRLALFRQLTVYVQENRSLLEQQQFDMVVRLINCALQEDSSSEEYSLPMAILPLLSNFYRKLCTGVIQFAYSCTQDHPVWASLRFWETAFYRDVETNIRQLYVSEHDTKCDDKNGTMESPSNSANGFITSGERSPLEIAAEQLRLWSQLDCDEQDKQIENEESIVYSLAIHYTNRMICMRVPLDIHKGLKNSIFMDGESGSSNLTSSSVSGSDSYNENNFDSNSHDVSQQVVKFISRFVDKVCTEAGVTSEHLKNLHTMIPGMVAMHVDTLETVNRESKRLPPIKKPTILKPTLLPGEKQISEGLRGYLLTDGREDGVGGVMGGPSYLPAEGAIFLTSYRVIFKGSPIDIQACEQVVTRSFPVSALYKEKKINVSSLANSLHLEQFMSEGLQIRSVTFQLIKIAFDEEVGAEKVEAFRKNCTRCRYPHSLYETFAFQGSTVAPHLSTQMKQKEKSATLRKFASKTFLKGKRAVGVGGSSGGHHKTKLLPRSKDRYVLSAEPLVTQRPPSAATLQRQIMAGSMDSIPSDSRPNSVMYEDDELSNVGIESSLRVLRSRSGSYDSDFDFDSSPRGYRRHGGSFLSVADLSDAPLPPRSQKIERCRSMSIPAVIDEKDVASTLKPIDVLTADKLQNKLYVQDYHRLGFGAPGSSGIMRPRPGEAFRISEANIHFEVCRSYPSLVVVPSALSDDSIRRLAKCHRQCRFPAITWRHPGTKALLLRSSGFHGKGVMGMIKSAQNPSTSGSSETSTSKSIEQEKFFTAVVLNTPCGSSYKSDSLVSLNAILPPSMHLEPDSTPNMGSRRGHSSGTLIQRGFMRSSGGKSGPKSGLIDRSLSTLKRGATLGKLSSFRSSSSGMNSGSPKTMTLHPHAVSRNGSVTDYDLAAKRDKDPRKAALYIFGEKSQSRPFKLEQFNKCDFIPYDFQETRHTKNSLKKLMKACVPSTVLTDPDCGFYKLVEESEWLVQVQSIMQLAGAAVDLMDLQGSSVMFSFEEGWDFTTQVVSLAQLLMDPYYRTLEGFQVLIEKEWLAFGHRFTHRSNQTMAHQASGFAPVFLQFLDCVYQVQAQFPMSFEFNQYFLKTIAYHHVSNRFQTFMLDSEFARFDASNSVFEDKKQGHDELGDPNKSKTPMRSFWEYIIKINCKQPLFYNLMFAPHTPVLRPYTNISSLSIWDFYTQEDLAGGPSFDRELFDLATAEDKEMPLVPSDRRVINNCYDNATQAEPDMHMWYLEEMMQLEGDLGRTPQHWKTRLDRAQKSFPSRVRRKSLSIKEAQQQSMSAHKKTTIDILVKGKHIIEPQPRGFAFQHRFEAHSYMTPTDCDLCSNLLFGAVKQGCKGMKCLDCGYNAHEDCVPKVPKQCTRRGSTKEPSAGPSRPTSDEVTSAGTPVAPPVVSGYEQFYAKIGETSTHDGYLFKRGARLKGWKQRWFVLDSQKHQLRYYETRNDPHFKGIIDLKEVESVQPAFPTAGAPKKCDENAFFDLKTTRRSYNFVADTKPAAEEWISKIQDCVS</sequence>
<evidence type="ECO:0000313" key="10">
    <source>
        <dbReference type="EnsemblMetazoa" id="XP_038054433.1"/>
    </source>
</evidence>
<dbReference type="FunFam" id="3.40.50.11500:FF:000006">
    <property type="entry name" value="SET binding factor 2"/>
    <property type="match status" value="1"/>
</dbReference>
<dbReference type="GO" id="GO:0005737">
    <property type="term" value="C:cytoplasm"/>
    <property type="evidence" value="ECO:0007669"/>
    <property type="project" value="TreeGrafter"/>
</dbReference>
<keyword evidence="11" id="KW-1185">Reference proteome</keyword>
<feature type="domain" description="UDENN" evidence="8">
    <location>
        <begin position="17"/>
        <end position="454"/>
    </location>
</feature>
<dbReference type="SMART" id="SM00233">
    <property type="entry name" value="PH"/>
    <property type="match status" value="1"/>
</dbReference>
<dbReference type="Pfam" id="PF06602">
    <property type="entry name" value="Myotub-related"/>
    <property type="match status" value="1"/>
</dbReference>
<dbReference type="Pfam" id="PF03456">
    <property type="entry name" value="uDENN"/>
    <property type="match status" value="1"/>
</dbReference>
<reference evidence="10" key="1">
    <citation type="submission" date="2022-11" db="UniProtKB">
        <authorList>
            <consortium name="EnsemblMetazoa"/>
        </authorList>
    </citation>
    <scope>IDENTIFICATION</scope>
</reference>
<dbReference type="InterPro" id="IPR002219">
    <property type="entry name" value="PKC_DAG/PE"/>
</dbReference>
<dbReference type="SMART" id="SM00109">
    <property type="entry name" value="C1"/>
    <property type="match status" value="1"/>
</dbReference>
<dbReference type="InterPro" id="IPR004182">
    <property type="entry name" value="GRAM"/>
</dbReference>
<evidence type="ECO:0000256" key="4">
    <source>
        <dbReference type="ARBA" id="ARBA00022833"/>
    </source>
</evidence>
<feature type="compositionally biased region" description="Polar residues" evidence="5">
    <location>
        <begin position="1983"/>
        <end position="1993"/>
    </location>
</feature>
<dbReference type="GO" id="GO:0005085">
    <property type="term" value="F:guanyl-nucleotide exchange factor activity"/>
    <property type="evidence" value="ECO:0007669"/>
    <property type="project" value="TreeGrafter"/>
</dbReference>
<dbReference type="PROSITE" id="PS51339">
    <property type="entry name" value="PPASE_MYOTUBULARIN"/>
    <property type="match status" value="1"/>
</dbReference>
<dbReference type="GO" id="GO:0046872">
    <property type="term" value="F:metal ion binding"/>
    <property type="evidence" value="ECO:0007669"/>
    <property type="project" value="UniProtKB-KW"/>
</dbReference>
<name>A0A913ZRN5_PATMI</name>
<accession>A0A913ZRN5</accession>
<dbReference type="Gene3D" id="3.30.60.20">
    <property type="match status" value="1"/>
</dbReference>
<keyword evidence="2" id="KW-0597">Phosphoprotein</keyword>
<dbReference type="SMART" id="SM00568">
    <property type="entry name" value="GRAM"/>
    <property type="match status" value="1"/>
</dbReference>
<feature type="region of interest" description="Disordered" evidence="5">
    <location>
        <begin position="815"/>
        <end position="837"/>
    </location>
</feature>
<dbReference type="Pfam" id="PF12335">
    <property type="entry name" value="SBF2"/>
    <property type="match status" value="1"/>
</dbReference>
<dbReference type="OMA" id="NCINCIF"/>
<evidence type="ECO:0000256" key="5">
    <source>
        <dbReference type="SAM" id="MobiDB-lite"/>
    </source>
</evidence>
<dbReference type="RefSeq" id="XP_038054433.1">
    <property type="nucleotide sequence ID" value="XM_038198505.1"/>
</dbReference>
<organism evidence="10 11">
    <name type="scientific">Patiria miniata</name>
    <name type="common">Bat star</name>
    <name type="synonym">Asterina miniata</name>
    <dbReference type="NCBI Taxonomy" id="46514"/>
    <lineage>
        <taxon>Eukaryota</taxon>
        <taxon>Metazoa</taxon>
        <taxon>Echinodermata</taxon>
        <taxon>Eleutherozoa</taxon>
        <taxon>Asterozoa</taxon>
        <taxon>Asteroidea</taxon>
        <taxon>Valvatacea</taxon>
        <taxon>Valvatida</taxon>
        <taxon>Asterinidae</taxon>
        <taxon>Patiria</taxon>
    </lineage>
</organism>
<feature type="domain" description="PH" evidence="6">
    <location>
        <begin position="2014"/>
        <end position="2118"/>
    </location>
</feature>
<dbReference type="InterPro" id="IPR001194">
    <property type="entry name" value="cDENN_dom"/>
</dbReference>
<dbReference type="Proteomes" id="UP000887568">
    <property type="component" value="Unplaced"/>
</dbReference>
<dbReference type="Pfam" id="PF00130">
    <property type="entry name" value="C1_1"/>
    <property type="match status" value="1"/>
</dbReference>
<dbReference type="InterPro" id="IPR011993">
    <property type="entry name" value="PH-like_dom_sf"/>
</dbReference>
<keyword evidence="4" id="KW-0862">Zinc</keyword>
<dbReference type="CDD" id="cd14534">
    <property type="entry name" value="PTP-MTMR5-like"/>
    <property type="match status" value="1"/>
</dbReference>
<dbReference type="EnsemblMetazoa" id="XM_038198505.1">
    <property type="protein sequence ID" value="XP_038054433.1"/>
    <property type="gene ID" value="LOC119726647"/>
</dbReference>
<dbReference type="SMART" id="SM00800">
    <property type="entry name" value="uDENN"/>
    <property type="match status" value="1"/>
</dbReference>
<dbReference type="InterPro" id="IPR043153">
    <property type="entry name" value="DENN_C"/>
</dbReference>
<dbReference type="PANTHER" id="PTHR10807">
    <property type="entry name" value="MYOTUBULARIN-RELATED"/>
    <property type="match status" value="1"/>
</dbReference>
<dbReference type="FunFam" id="2.30.29.30:FF:000286">
    <property type="entry name" value="PH-protein kinase domain containing protein"/>
    <property type="match status" value="1"/>
</dbReference>
<dbReference type="Gene3D" id="3.40.50.11500">
    <property type="match status" value="1"/>
</dbReference>
<dbReference type="SUPFAM" id="SSF52799">
    <property type="entry name" value="(Phosphotyrosine protein) phosphatases II"/>
    <property type="match status" value="1"/>
</dbReference>
<evidence type="ECO:0000313" key="11">
    <source>
        <dbReference type="Proteomes" id="UP000887568"/>
    </source>
</evidence>
<evidence type="ECO:0000259" key="8">
    <source>
        <dbReference type="PROSITE" id="PS50211"/>
    </source>
</evidence>
<dbReference type="Gene3D" id="2.30.29.30">
    <property type="entry name" value="Pleckstrin-homology domain (PH domain)/Phosphotyrosine-binding domain (PTB)"/>
    <property type="match status" value="1"/>
</dbReference>
<dbReference type="InterPro" id="IPR029021">
    <property type="entry name" value="Prot-tyrosine_phosphatase-like"/>
</dbReference>
<feature type="compositionally biased region" description="Low complexity" evidence="5">
    <location>
        <begin position="1461"/>
        <end position="1473"/>
    </location>
</feature>
<dbReference type="Pfam" id="PF00169">
    <property type="entry name" value="PH"/>
    <property type="match status" value="1"/>
</dbReference>
<dbReference type="InterPro" id="IPR001849">
    <property type="entry name" value="PH_domain"/>
</dbReference>
<feature type="region of interest" description="Disordered" evidence="5">
    <location>
        <begin position="1461"/>
        <end position="1482"/>
    </location>
</feature>
<dbReference type="InterPro" id="IPR010569">
    <property type="entry name" value="Myotubularin-like_Pase_dom"/>
</dbReference>
<dbReference type="CDD" id="cd01235">
    <property type="entry name" value="PH_Sbf1_hMTMR5"/>
    <property type="match status" value="1"/>
</dbReference>
<dbReference type="SUPFAM" id="SSF57889">
    <property type="entry name" value="Cysteine-rich domain"/>
    <property type="match status" value="1"/>
</dbReference>